<sequence length="52" mass="5777">MGEESQRKKTTRVVESLGWLTESSIMPKKQRAIAGVGPSSILELKAQLYKSQ</sequence>
<evidence type="ECO:0000313" key="1">
    <source>
        <dbReference type="EMBL" id="KAF3948820.1"/>
    </source>
</evidence>
<dbReference type="EMBL" id="JRKL02006532">
    <property type="protein sequence ID" value="KAF3948820.1"/>
    <property type="molecule type" value="Genomic_DNA"/>
</dbReference>
<comment type="caution">
    <text evidence="1">The sequence shown here is derived from an EMBL/GenBank/DDBJ whole genome shotgun (WGS) entry which is preliminary data.</text>
</comment>
<dbReference type="Proteomes" id="UP000737018">
    <property type="component" value="Unassembled WGS sequence"/>
</dbReference>
<protein>
    <submittedName>
        <fullName evidence="1">Uncharacterized protein</fullName>
    </submittedName>
</protein>
<name>A0A8J4VBN5_9ROSI</name>
<proteinExistence type="predicted"/>
<organism evidence="1 2">
    <name type="scientific">Castanea mollissima</name>
    <name type="common">Chinese chestnut</name>
    <dbReference type="NCBI Taxonomy" id="60419"/>
    <lineage>
        <taxon>Eukaryota</taxon>
        <taxon>Viridiplantae</taxon>
        <taxon>Streptophyta</taxon>
        <taxon>Embryophyta</taxon>
        <taxon>Tracheophyta</taxon>
        <taxon>Spermatophyta</taxon>
        <taxon>Magnoliopsida</taxon>
        <taxon>eudicotyledons</taxon>
        <taxon>Gunneridae</taxon>
        <taxon>Pentapetalae</taxon>
        <taxon>rosids</taxon>
        <taxon>fabids</taxon>
        <taxon>Fagales</taxon>
        <taxon>Fagaceae</taxon>
        <taxon>Castanea</taxon>
    </lineage>
</organism>
<dbReference type="OrthoDB" id="333551at2759"/>
<gene>
    <name evidence="1" type="ORF">CMV_025228</name>
</gene>
<dbReference type="AlphaFoldDB" id="A0A8J4VBN5"/>
<evidence type="ECO:0000313" key="2">
    <source>
        <dbReference type="Proteomes" id="UP000737018"/>
    </source>
</evidence>
<feature type="non-terminal residue" evidence="1">
    <location>
        <position position="52"/>
    </location>
</feature>
<keyword evidence="2" id="KW-1185">Reference proteome</keyword>
<reference evidence="1" key="1">
    <citation type="submission" date="2020-03" db="EMBL/GenBank/DDBJ databases">
        <title>Castanea mollissima Vanexum genome sequencing.</title>
        <authorList>
            <person name="Staton M."/>
        </authorList>
    </citation>
    <scope>NUCLEOTIDE SEQUENCE</scope>
    <source>
        <tissue evidence="1">Leaf</tissue>
    </source>
</reference>
<accession>A0A8J4VBN5</accession>